<comment type="caution">
    <text evidence="9">The sequence shown here is derived from an EMBL/GenBank/DDBJ whole genome shotgun (WGS) entry which is preliminary data.</text>
</comment>
<keyword evidence="5" id="KW-0496">Mitochondrion</keyword>
<evidence type="ECO:0000259" key="8">
    <source>
        <dbReference type="PROSITE" id="PS50305"/>
    </source>
</evidence>
<reference evidence="9" key="1">
    <citation type="submission" date="2022-07" db="EMBL/GenBank/DDBJ databases">
        <title>Genome Sequence of Physisporinus lineatus.</title>
        <authorList>
            <person name="Buettner E."/>
        </authorList>
    </citation>
    <scope>NUCLEOTIDE SEQUENCE</scope>
    <source>
        <strain evidence="9">VT162</strain>
    </source>
</reference>
<keyword evidence="4" id="KW-0520">NAD</keyword>
<feature type="compositionally biased region" description="Acidic residues" evidence="7">
    <location>
        <begin position="593"/>
        <end position="602"/>
    </location>
</feature>
<dbReference type="GO" id="GO:0031934">
    <property type="term" value="C:mating-type region heterochromatin"/>
    <property type="evidence" value="ECO:0007669"/>
    <property type="project" value="TreeGrafter"/>
</dbReference>
<comment type="similarity">
    <text evidence="2">Belongs to the sirtuin family. Class I subfamily.</text>
</comment>
<feature type="compositionally biased region" description="Low complexity" evidence="7">
    <location>
        <begin position="355"/>
        <end position="375"/>
    </location>
</feature>
<dbReference type="SUPFAM" id="SSF52467">
    <property type="entry name" value="DHS-like NAD/FAD-binding domain"/>
    <property type="match status" value="1"/>
</dbReference>
<sequence>MSSRRPPPPAPVLPLDHDLQAQRSSLHITISSVSHDTISPFRGPIASAVVATIPGTRLGFTHPAAEGDQVAAQSQTHRCCAGISVKAGIPDFRSSEGLFQNLKKDNPTLSSGKDLFDASVFNSEATTSLFCQMIARLSELSDSADPTFFHTLLRTLDDRGKLLRIYTQNIDALEAKSGLTFGVPELDDKRYKPRSKGKTEVVPDAMNAQPPASQSSTSSRLPSPPLETPRCIPLHGTLQSMHCQICLHSFPLQNHIDSLRSGIPPLCPDCTSTETFRQESGKRPRGVGRLRPSVVLYNEMHKDGEEVGEVVRKDLVGGSKGKGRAGADFLLVVGTSLRVPGTKRIVREFAKAVHSRSAPPVSTSSSTSHSEVPTSKATESSSGLVTPTPSPRRSPAVDEDTPLRTVYLNLDFPVPTREWENVFDAWIQGDAQSFAQMVKEEMEKQEKAKEDAAERKRRREEKKEEAALAAATAESGSVSQNASVDVPKKNVKKRKAETAPGKPIKVPKRTHGERWVPEVIIPSTKPPHASTPLQSPPSSPLSPLSTPPLPKYTSQQPRNQIRMPKTVLGLRPAARVTPQDTPNEFIDGNELSDLSDESESDSSIDILGDGRCSRTV</sequence>
<evidence type="ECO:0000313" key="10">
    <source>
        <dbReference type="Proteomes" id="UP001212997"/>
    </source>
</evidence>
<comment type="caution">
    <text evidence="6">Lacks conserved residue(s) required for the propagation of feature annotation.</text>
</comment>
<keyword evidence="10" id="KW-1185">Reference proteome</keyword>
<keyword evidence="3" id="KW-0808">Transferase</keyword>
<dbReference type="GO" id="GO:1990414">
    <property type="term" value="P:replication-born double-strand break repair via sister chromatid exchange"/>
    <property type="evidence" value="ECO:0007669"/>
    <property type="project" value="TreeGrafter"/>
</dbReference>
<evidence type="ECO:0000313" key="9">
    <source>
        <dbReference type="EMBL" id="KAJ3482031.1"/>
    </source>
</evidence>
<protein>
    <recommendedName>
        <fullName evidence="8">Deacetylase sirtuin-type domain-containing protein</fullName>
    </recommendedName>
</protein>
<organism evidence="9 10">
    <name type="scientific">Meripilus lineatus</name>
    <dbReference type="NCBI Taxonomy" id="2056292"/>
    <lineage>
        <taxon>Eukaryota</taxon>
        <taxon>Fungi</taxon>
        <taxon>Dikarya</taxon>
        <taxon>Basidiomycota</taxon>
        <taxon>Agaricomycotina</taxon>
        <taxon>Agaricomycetes</taxon>
        <taxon>Polyporales</taxon>
        <taxon>Meripilaceae</taxon>
        <taxon>Meripilus</taxon>
    </lineage>
</organism>
<feature type="region of interest" description="Disordered" evidence="7">
    <location>
        <begin position="439"/>
        <end position="616"/>
    </location>
</feature>
<name>A0AAD5V185_9APHY</name>
<feature type="compositionally biased region" description="Basic and acidic residues" evidence="7">
    <location>
        <begin position="439"/>
        <end position="454"/>
    </location>
</feature>
<dbReference type="GO" id="GO:0017136">
    <property type="term" value="F:histone deacetylase activity, NAD-dependent"/>
    <property type="evidence" value="ECO:0007669"/>
    <property type="project" value="TreeGrafter"/>
</dbReference>
<dbReference type="GO" id="GO:0070403">
    <property type="term" value="F:NAD+ binding"/>
    <property type="evidence" value="ECO:0007669"/>
    <property type="project" value="InterPro"/>
</dbReference>
<proteinExistence type="inferred from homology"/>
<dbReference type="InterPro" id="IPR050134">
    <property type="entry name" value="NAD-dep_sirtuin_deacylases"/>
</dbReference>
<evidence type="ECO:0000256" key="7">
    <source>
        <dbReference type="SAM" id="MobiDB-lite"/>
    </source>
</evidence>
<evidence type="ECO:0000256" key="3">
    <source>
        <dbReference type="ARBA" id="ARBA00022679"/>
    </source>
</evidence>
<dbReference type="EMBL" id="JANAWD010000292">
    <property type="protein sequence ID" value="KAJ3482031.1"/>
    <property type="molecule type" value="Genomic_DNA"/>
</dbReference>
<evidence type="ECO:0000256" key="2">
    <source>
        <dbReference type="ARBA" id="ARBA00006924"/>
    </source>
</evidence>
<feature type="region of interest" description="Disordered" evidence="7">
    <location>
        <begin position="351"/>
        <end position="399"/>
    </location>
</feature>
<dbReference type="PANTHER" id="PTHR11085">
    <property type="entry name" value="NAD-DEPENDENT PROTEIN DEACYLASE SIRTUIN-5, MITOCHONDRIAL-RELATED"/>
    <property type="match status" value="1"/>
</dbReference>
<dbReference type="Pfam" id="PF02146">
    <property type="entry name" value="SIR2"/>
    <property type="match status" value="2"/>
</dbReference>
<dbReference type="InterPro" id="IPR026591">
    <property type="entry name" value="Sirtuin_cat_small_dom_sf"/>
</dbReference>
<dbReference type="InterPro" id="IPR003000">
    <property type="entry name" value="Sirtuin"/>
</dbReference>
<feature type="region of interest" description="Disordered" evidence="7">
    <location>
        <begin position="186"/>
        <end position="228"/>
    </location>
</feature>
<feature type="domain" description="Deacetylase sirtuin-type" evidence="8">
    <location>
        <begin position="54"/>
        <end position="420"/>
    </location>
</feature>
<dbReference type="Proteomes" id="UP001212997">
    <property type="component" value="Unassembled WGS sequence"/>
</dbReference>
<dbReference type="InterPro" id="IPR029035">
    <property type="entry name" value="DHS-like_NAD/FAD-binding_dom"/>
</dbReference>
<feature type="compositionally biased region" description="Polar residues" evidence="7">
    <location>
        <begin position="376"/>
        <end position="387"/>
    </location>
</feature>
<gene>
    <name evidence="9" type="ORF">NLI96_g7259</name>
</gene>
<dbReference type="GO" id="GO:0006282">
    <property type="term" value="P:regulation of DNA repair"/>
    <property type="evidence" value="ECO:0007669"/>
    <property type="project" value="TreeGrafter"/>
</dbReference>
<evidence type="ECO:0000256" key="6">
    <source>
        <dbReference type="PROSITE-ProRule" id="PRU00236"/>
    </source>
</evidence>
<dbReference type="Gene3D" id="3.30.1600.10">
    <property type="entry name" value="SIR2/SIRT2 'Small Domain"/>
    <property type="match status" value="1"/>
</dbReference>
<accession>A0AAD5V185</accession>
<feature type="compositionally biased region" description="Low complexity" evidence="7">
    <location>
        <begin position="208"/>
        <end position="221"/>
    </location>
</feature>
<evidence type="ECO:0000256" key="5">
    <source>
        <dbReference type="ARBA" id="ARBA00023128"/>
    </source>
</evidence>
<evidence type="ECO:0000256" key="1">
    <source>
        <dbReference type="ARBA" id="ARBA00004173"/>
    </source>
</evidence>
<comment type="subcellular location">
    <subcellularLocation>
        <location evidence="1">Mitochondrion</location>
    </subcellularLocation>
</comment>
<dbReference type="PANTHER" id="PTHR11085:SF15">
    <property type="entry name" value="NAD-DEPENDENT HISTONE DEACETYLASE HST4"/>
    <property type="match status" value="1"/>
</dbReference>
<evidence type="ECO:0000256" key="4">
    <source>
        <dbReference type="ARBA" id="ARBA00023027"/>
    </source>
</evidence>
<dbReference type="GO" id="GO:0005739">
    <property type="term" value="C:mitochondrion"/>
    <property type="evidence" value="ECO:0007669"/>
    <property type="project" value="UniProtKB-SubCell"/>
</dbReference>
<dbReference type="PROSITE" id="PS50305">
    <property type="entry name" value="SIRTUIN"/>
    <property type="match status" value="1"/>
</dbReference>
<dbReference type="GO" id="GO:0005634">
    <property type="term" value="C:nucleus"/>
    <property type="evidence" value="ECO:0007669"/>
    <property type="project" value="TreeGrafter"/>
</dbReference>
<dbReference type="InterPro" id="IPR026590">
    <property type="entry name" value="Ssirtuin_cat_dom"/>
</dbReference>
<feature type="compositionally biased region" description="Pro residues" evidence="7">
    <location>
        <begin position="534"/>
        <end position="550"/>
    </location>
</feature>
<dbReference type="GO" id="GO:0031508">
    <property type="term" value="P:pericentric heterochromatin formation"/>
    <property type="evidence" value="ECO:0007669"/>
    <property type="project" value="TreeGrafter"/>
</dbReference>
<dbReference type="Gene3D" id="3.40.50.1220">
    <property type="entry name" value="TPP-binding domain"/>
    <property type="match status" value="2"/>
</dbReference>
<dbReference type="AlphaFoldDB" id="A0AAD5V185"/>
<dbReference type="GO" id="GO:0000122">
    <property type="term" value="P:negative regulation of transcription by RNA polymerase II"/>
    <property type="evidence" value="ECO:0007669"/>
    <property type="project" value="TreeGrafter"/>
</dbReference>